<dbReference type="Proteomes" id="UP000008888">
    <property type="component" value="Chromosome"/>
</dbReference>
<dbReference type="KEGG" id="mmt:Metme_3580"/>
<evidence type="ECO:0000313" key="3">
    <source>
        <dbReference type="Proteomes" id="UP000008888"/>
    </source>
</evidence>
<reference evidence="2 3" key="1">
    <citation type="journal article" date="2011" name="J. Bacteriol.">
        <title>Complete Genome Sequence of the Aerobic Marine Methanotroph Methylomonas methanica MC09.</title>
        <authorList>
            <person name="Boden R."/>
            <person name="Cunliffe M."/>
            <person name="Scanlan J."/>
            <person name="Moussard H."/>
            <person name="Kits K.D."/>
            <person name="Klotz M.G."/>
            <person name="Jetten M.S."/>
            <person name="Vuilleumier S."/>
            <person name="Han J."/>
            <person name="Peters L."/>
            <person name="Mikhailova N."/>
            <person name="Teshima H."/>
            <person name="Tapia R."/>
            <person name="Kyrpides N."/>
            <person name="Ivanova N."/>
            <person name="Pagani I."/>
            <person name="Cheng J.F."/>
            <person name="Goodwin L."/>
            <person name="Han C."/>
            <person name="Hauser L."/>
            <person name="Land M.L."/>
            <person name="Lapidus A."/>
            <person name="Lucas S."/>
            <person name="Pitluck S."/>
            <person name="Woyke T."/>
            <person name="Stein L."/>
            <person name="Murrell J.C."/>
        </authorList>
    </citation>
    <scope>NUCLEOTIDE SEQUENCE [LARGE SCALE GENOMIC DNA]</scope>
    <source>
        <strain evidence="2 3">MC09</strain>
    </source>
</reference>
<dbReference type="Gene3D" id="2.60.120.10">
    <property type="entry name" value="Jelly Rolls"/>
    <property type="match status" value="1"/>
</dbReference>
<reference key="2">
    <citation type="submission" date="2011-05" db="EMBL/GenBank/DDBJ databases">
        <title>Complete genome sequence of the aerobic marine methanotroph Methylomonas methanica MC09.</title>
        <authorList>
            <person name="Boden R."/>
            <person name="Cunliffe M."/>
            <person name="Scanlan J."/>
            <person name="Moussard H."/>
            <person name="Kits K.D."/>
            <person name="Klotz M."/>
            <person name="Jetten M."/>
            <person name="Vuilleumier S."/>
            <person name="Han J."/>
            <person name="Peters L."/>
            <person name="Mikhailova N."/>
            <person name="Teshima H."/>
            <person name="Tapia R."/>
            <person name="Kyrpides N."/>
            <person name="Ivanova N."/>
            <person name="Pagani I."/>
            <person name="Cheng J.-F."/>
            <person name="Goodwin L."/>
            <person name="Han C."/>
            <person name="Hauser L."/>
            <person name="Land M."/>
            <person name="Lapidus A."/>
            <person name="Lucas S."/>
            <person name="Pitluck S."/>
            <person name="Woyke T."/>
            <person name="Stein L.Y."/>
            <person name="Murrell C."/>
        </authorList>
    </citation>
    <scope>NUCLEOTIDE SEQUENCE</scope>
    <source>
        <strain>MC09</strain>
    </source>
</reference>
<dbReference type="Pfam" id="PF07883">
    <property type="entry name" value="Cupin_2"/>
    <property type="match status" value="1"/>
</dbReference>
<accession>F9ZVG2</accession>
<feature type="domain" description="Cupin type-2" evidence="1">
    <location>
        <begin position="56"/>
        <end position="120"/>
    </location>
</feature>
<evidence type="ECO:0000313" key="2">
    <source>
        <dbReference type="EMBL" id="AEG01944.1"/>
    </source>
</evidence>
<dbReference type="STRING" id="857087.Metme_3580"/>
<evidence type="ECO:0000259" key="1">
    <source>
        <dbReference type="Pfam" id="PF07883"/>
    </source>
</evidence>
<proteinExistence type="predicted"/>
<protein>
    <submittedName>
        <fullName evidence="2">Cupin 2 conserved barrel domain protein</fullName>
    </submittedName>
</protein>
<gene>
    <name evidence="2" type="ordered locus">Metme_3580</name>
</gene>
<dbReference type="HOGENOM" id="CLU_159305_0_0_6"/>
<dbReference type="RefSeq" id="WP_013820165.1">
    <property type="nucleotide sequence ID" value="NC_015572.1"/>
</dbReference>
<dbReference type="InterPro" id="IPR013096">
    <property type="entry name" value="Cupin_2"/>
</dbReference>
<reference evidence="3" key="3">
    <citation type="submission" date="2011-05" db="EMBL/GenBank/DDBJ databases">
        <title>Complete sequence of Methylomonas methanica MC09.</title>
        <authorList>
            <consortium name="US DOE Joint Genome Institute"/>
            <person name="Lucas S."/>
            <person name="Han J."/>
            <person name="Lapidus A."/>
            <person name="Cheng J.-F."/>
            <person name="Goodwin L."/>
            <person name="Pitluck S."/>
            <person name="Peters L."/>
            <person name="Mikhailova N."/>
            <person name="Teshima H."/>
            <person name="Han C."/>
            <person name="Tapia R."/>
            <person name="Land M."/>
            <person name="Hauser L."/>
            <person name="Kyrpides N."/>
            <person name="Ivanova N."/>
            <person name="Pagani I."/>
            <person name="Stein L."/>
            <person name="Woyke T."/>
        </authorList>
    </citation>
    <scope>NUCLEOTIDE SEQUENCE [LARGE SCALE GENOMIC DNA]</scope>
    <source>
        <strain evidence="3">MC09</strain>
    </source>
</reference>
<dbReference type="InterPro" id="IPR011051">
    <property type="entry name" value="RmlC_Cupin_sf"/>
</dbReference>
<name>F9ZVG2_METMM</name>
<sequence>MRKTKILLFQGACLALTMLNTEVARAEQAEAKFSRTELLNKRVTLATPEIDAKVIRVKFPKGFKTPLHTHQGPGPRFVLKGRLQVEDSGESHVYKPGEVFWETGTEMTVENVGKGEAEIIIFEMATAKAE</sequence>
<dbReference type="InterPro" id="IPR014710">
    <property type="entry name" value="RmlC-like_jellyroll"/>
</dbReference>
<dbReference type="eggNOG" id="COG1917">
    <property type="taxonomic scope" value="Bacteria"/>
</dbReference>
<keyword evidence="3" id="KW-1185">Reference proteome</keyword>
<organism evidence="2 3">
    <name type="scientific">Methylomonas methanica (strain DSM 25384 / MC09)</name>
    <dbReference type="NCBI Taxonomy" id="857087"/>
    <lineage>
        <taxon>Bacteria</taxon>
        <taxon>Pseudomonadati</taxon>
        <taxon>Pseudomonadota</taxon>
        <taxon>Gammaproteobacteria</taxon>
        <taxon>Methylococcales</taxon>
        <taxon>Methylococcaceae</taxon>
        <taxon>Methylomonas</taxon>
    </lineage>
</organism>
<dbReference type="AlphaFoldDB" id="F9ZVG2"/>
<dbReference type="SUPFAM" id="SSF51182">
    <property type="entry name" value="RmlC-like cupins"/>
    <property type="match status" value="1"/>
</dbReference>
<dbReference type="EMBL" id="CP002738">
    <property type="protein sequence ID" value="AEG01944.1"/>
    <property type="molecule type" value="Genomic_DNA"/>
</dbReference>